<accession>A0A6A8DFP0</accession>
<name>A0A6A8DFP0_9BACI</name>
<dbReference type="AlphaFoldDB" id="A0A6A8DFP0"/>
<comment type="caution">
    <text evidence="2">The sequence shown here is derived from an EMBL/GenBank/DDBJ whole genome shotgun (WGS) entry which is preliminary data.</text>
</comment>
<dbReference type="RefSeq" id="WP_240795527.1">
    <property type="nucleotide sequence ID" value="NZ_WJNG01000013.1"/>
</dbReference>
<dbReference type="Gene3D" id="3.90.1720.10">
    <property type="entry name" value="endopeptidase domain like (from Nostoc punctiforme)"/>
    <property type="match status" value="1"/>
</dbReference>
<dbReference type="EMBL" id="WJNG01000013">
    <property type="protein sequence ID" value="MRH44060.1"/>
    <property type="molecule type" value="Genomic_DNA"/>
</dbReference>
<proteinExistence type="predicted"/>
<sequence length="191" mass="22170">MGTRKIYLLFSDTGTFLAKAINVYTKTPLNHASIAFDLSLEEVYSFGRKNQRNPFSGGFVKEDTRTSFFEKAKCAVYSFSITELEYERIRRRIQQMEEQKDHYKYNALGLLGVAFNRELSRENAYFCSQFVATILSECGIYQNDKPACLIRPQDLIAWHQLQLVYQGSLQAYPYYQRDISHTGLINKLNIV</sequence>
<feature type="coiled-coil region" evidence="1">
    <location>
        <begin position="79"/>
        <end position="106"/>
    </location>
</feature>
<evidence type="ECO:0000256" key="1">
    <source>
        <dbReference type="SAM" id="Coils"/>
    </source>
</evidence>
<organism evidence="2 3">
    <name type="scientific">Aquibacillus halophilus</name>
    <dbReference type="NCBI Taxonomy" id="930132"/>
    <lineage>
        <taxon>Bacteria</taxon>
        <taxon>Bacillati</taxon>
        <taxon>Bacillota</taxon>
        <taxon>Bacilli</taxon>
        <taxon>Bacillales</taxon>
        <taxon>Bacillaceae</taxon>
        <taxon>Aquibacillus</taxon>
    </lineage>
</organism>
<dbReference type="SUPFAM" id="SSF54001">
    <property type="entry name" value="Cysteine proteinases"/>
    <property type="match status" value="1"/>
</dbReference>
<keyword evidence="3" id="KW-1185">Reference proteome</keyword>
<evidence type="ECO:0000313" key="2">
    <source>
        <dbReference type="EMBL" id="MRH44060.1"/>
    </source>
</evidence>
<protein>
    <submittedName>
        <fullName evidence="2">Uncharacterized protein</fullName>
    </submittedName>
</protein>
<reference evidence="2" key="1">
    <citation type="submission" date="2019-11" db="EMBL/GenBank/DDBJ databases">
        <authorList>
            <person name="Li J."/>
        </authorList>
    </citation>
    <scope>NUCLEOTIDE SEQUENCE</scope>
    <source>
        <strain evidence="2">B6B</strain>
    </source>
</reference>
<evidence type="ECO:0000313" key="3">
    <source>
        <dbReference type="Proteomes" id="UP000799092"/>
    </source>
</evidence>
<dbReference type="Proteomes" id="UP000799092">
    <property type="component" value="Unassembled WGS sequence"/>
</dbReference>
<keyword evidence="1" id="KW-0175">Coiled coil</keyword>
<gene>
    <name evidence="2" type="ORF">GH741_15560</name>
</gene>
<dbReference type="InterPro" id="IPR038765">
    <property type="entry name" value="Papain-like_cys_pep_sf"/>
</dbReference>